<dbReference type="Pfam" id="PF26204">
    <property type="entry name" value="Med14_fung"/>
    <property type="match status" value="1"/>
</dbReference>
<sequence>MPGVIMENGGHTNHDRQLNGITGGGDKETHAPTTGNVSSSATSGKKAAIIPTQATVAGMPLGVPAGPKEFPPEITRNPGSSVPLSKIIERLSVQSFATLQKKLEELAAMPMPILKVQTNGNMSQSGGGEVDNDEDNIYKKLRLLKFAEATHADFVKVLVITNWSRRAEEVSKVVDLNFYLKNKEFEYTTIVDHMVFLKQKLLAYRIPSPDLKTSVEVLSTGKASWMPDLGFKPVPPMRPQELSKCLDDIDTALSIRLLIEEHDKIPPHFEDYTVSSGRVTFQVHGEFEVDLTIASNDPETQFWFIDFRFAFYPGGSRISALHRADIERRVNYFLLHEGLTGCYKFLHEFVLTHKINEYQKQIRFLNEGKWIRGLKSEYLNRTLSVRYWVNLPGPKSWLLLGVRSGRPEHGQIQPKATSFLSLRWFRDGKEVKDFESPLDPVEVSSETLFKKVIAMHSSHLLKGIREKLKQRALFAEGHAGLSLNTSSHDPLMCYLTLQIGPDKNIKLGIEPTTGRFFITPASMSSRTALQNYHRHATDPITQVPTLIDQLRCQLASQAILTHALTVGWQRFSHTNLRQIERLLKEKTNNQAISFRLFRRSEWSENWLIVASISMSGDCWWMVELSSDKLTIAHVIQVPLQPSSSEPSYSFFMMLNTYAAALASQFVDLRTLHSLKANYLLQPNKHGGTRLKLPNILLRLSQILPPDKAVKTKWASDTMQLAFRGLVRDTNKQVTGSSASTSRRTTIITIARMVIAQSTSMQEMKPRVDRDIAFNNSSGVFAFRLRSQVGESILPMLIEKVNQISRLVELIGVLRSHSRTLTCETLTLDKIVFSYASPADGNSPSSQHSLEEKKHQATISFGTVDTKMKLILEKGNPHLRIADFFTMILNSREGLRGVATYLPITLPLLLAADALETVWESASQKGTVVILARAVDHYILQYQLNSPSLTPNGQATHRTVSLNVELKAKKDKPLWQLTRTDSSADGDEISEALQPLWKSSGNGWQGLRKGAVSFPGGIEELLSKIDEIIRTVKLRTSPPPQAPQAQAKPSGPRIQSSHQQQHHPTQQRQQVKQRLPQPQGRGKPPQGFMQHQQHQQRQQMTPNSTQSQGQCQNRNNNKREVIELESD</sequence>
<dbReference type="AlphaFoldDB" id="A0A9P8CE83"/>
<dbReference type="InterPro" id="IPR055122">
    <property type="entry name" value="Med14_N"/>
</dbReference>
<comment type="function">
    <text evidence="9">Component of the Mediator complex, a coactivator involved in the regulated transcription of nearly all RNA polymerase II-dependent genes. Mediator functions as a bridge to convey information from gene-specific regulatory proteins to the basal RNA polymerase II transcription machinery. Mediator is recruited to promoters by direct interactions with regulatory proteins and serves as a scaffold for the assembly of a functional preinitiation complex with RNA polymerase II and the general transcription factors.</text>
</comment>
<keyword evidence="6 9" id="KW-0804">Transcription</keyword>
<proteinExistence type="inferred from homology"/>
<feature type="compositionally biased region" description="Polar residues" evidence="10">
    <location>
        <begin position="1099"/>
        <end position="1114"/>
    </location>
</feature>
<dbReference type="GO" id="GO:0070847">
    <property type="term" value="C:core mediator complex"/>
    <property type="evidence" value="ECO:0007669"/>
    <property type="project" value="TreeGrafter"/>
</dbReference>
<reference evidence="12" key="1">
    <citation type="journal article" date="2021" name="IMA Fungus">
        <title>Genomic characterization of three marine fungi, including Emericellopsis atlantica sp. nov. with signatures of a generalist lifestyle and marine biomass degradation.</title>
        <authorList>
            <person name="Hagestad O.C."/>
            <person name="Hou L."/>
            <person name="Andersen J.H."/>
            <person name="Hansen E.H."/>
            <person name="Altermark B."/>
            <person name="Li C."/>
            <person name="Kuhnert E."/>
            <person name="Cox R.J."/>
            <person name="Crous P.W."/>
            <person name="Spatafora J.W."/>
            <person name="Lail K."/>
            <person name="Amirebrahimi M."/>
            <person name="Lipzen A."/>
            <person name="Pangilinan J."/>
            <person name="Andreopoulos W."/>
            <person name="Hayes R.D."/>
            <person name="Ng V."/>
            <person name="Grigoriev I.V."/>
            <person name="Jackson S.A."/>
            <person name="Sutton T.D.S."/>
            <person name="Dobson A.D.W."/>
            <person name="Rama T."/>
        </authorList>
    </citation>
    <scope>NUCLEOTIDE SEQUENCE</scope>
    <source>
        <strain evidence="12">TRa3180A</strain>
    </source>
</reference>
<evidence type="ECO:0000256" key="9">
    <source>
        <dbReference type="RuleBase" id="RU365082"/>
    </source>
</evidence>
<feature type="compositionally biased region" description="Low complexity" evidence="10">
    <location>
        <begin position="1042"/>
        <end position="1098"/>
    </location>
</feature>
<evidence type="ECO:0000256" key="1">
    <source>
        <dbReference type="ARBA" id="ARBA00004123"/>
    </source>
</evidence>
<evidence type="ECO:0000256" key="4">
    <source>
        <dbReference type="ARBA" id="ARBA00023015"/>
    </source>
</evidence>
<dbReference type="GO" id="GO:0003712">
    <property type="term" value="F:transcription coregulator activity"/>
    <property type="evidence" value="ECO:0007669"/>
    <property type="project" value="UniProtKB-UniRule"/>
</dbReference>
<dbReference type="PANTHER" id="PTHR12809:SF2">
    <property type="entry name" value="MEDIATOR OF RNA POLYMERASE II TRANSCRIPTION SUBUNIT 14"/>
    <property type="match status" value="1"/>
</dbReference>
<feature type="compositionally biased region" description="Polar residues" evidence="10">
    <location>
        <begin position="31"/>
        <end position="43"/>
    </location>
</feature>
<evidence type="ECO:0000256" key="2">
    <source>
        <dbReference type="ARBA" id="ARBA00007813"/>
    </source>
</evidence>
<keyword evidence="13" id="KW-1185">Reference proteome</keyword>
<evidence type="ECO:0000256" key="8">
    <source>
        <dbReference type="ARBA" id="ARBA00032007"/>
    </source>
</evidence>
<feature type="region of interest" description="Disordered" evidence="10">
    <location>
        <begin position="1"/>
        <end position="46"/>
    </location>
</feature>
<dbReference type="PANTHER" id="PTHR12809">
    <property type="entry name" value="MEDIATOR COMPLEX SUBUNIT"/>
    <property type="match status" value="1"/>
</dbReference>
<evidence type="ECO:0000256" key="6">
    <source>
        <dbReference type="ARBA" id="ARBA00023163"/>
    </source>
</evidence>
<comment type="subcellular location">
    <subcellularLocation>
        <location evidence="1 9">Nucleus</location>
    </subcellularLocation>
</comment>
<evidence type="ECO:0000259" key="11">
    <source>
        <dbReference type="Pfam" id="PF08638"/>
    </source>
</evidence>
<comment type="caution">
    <text evidence="12">The sequence shown here is derived from an EMBL/GenBank/DDBJ whole genome shotgun (WGS) entry which is preliminary data.</text>
</comment>
<evidence type="ECO:0000313" key="13">
    <source>
        <dbReference type="Proteomes" id="UP000887226"/>
    </source>
</evidence>
<dbReference type="OrthoDB" id="205099at2759"/>
<keyword evidence="5 9" id="KW-0010">Activator</keyword>
<evidence type="ECO:0000256" key="5">
    <source>
        <dbReference type="ARBA" id="ARBA00023159"/>
    </source>
</evidence>
<dbReference type="InterPro" id="IPR013947">
    <property type="entry name" value="Mediator_Med14"/>
</dbReference>
<gene>
    <name evidence="12" type="ORF">BJ878DRAFT_508839</name>
</gene>
<dbReference type="EMBL" id="MU253947">
    <property type="protein sequence ID" value="KAG9243838.1"/>
    <property type="molecule type" value="Genomic_DNA"/>
</dbReference>
<evidence type="ECO:0000313" key="12">
    <source>
        <dbReference type="EMBL" id="KAG9243838.1"/>
    </source>
</evidence>
<keyword evidence="4 9" id="KW-0805">Transcription regulation</keyword>
<name>A0A9P8CE83_9HELO</name>
<dbReference type="GO" id="GO:0006357">
    <property type="term" value="P:regulation of transcription by RNA polymerase II"/>
    <property type="evidence" value="ECO:0007669"/>
    <property type="project" value="InterPro"/>
</dbReference>
<dbReference type="Pfam" id="PF08638">
    <property type="entry name" value="Med14"/>
    <property type="match status" value="1"/>
</dbReference>
<evidence type="ECO:0000256" key="10">
    <source>
        <dbReference type="SAM" id="MobiDB-lite"/>
    </source>
</evidence>
<comment type="subunit">
    <text evidence="9">Component of the Mediator complex.</text>
</comment>
<protein>
    <recommendedName>
        <fullName evidence="3 9">Mediator of RNA polymerase II transcription subunit 14</fullName>
    </recommendedName>
    <alternativeName>
        <fullName evidence="8 9">Mediator complex subunit 14</fullName>
    </alternativeName>
</protein>
<feature type="compositionally biased region" description="Basic and acidic residues" evidence="10">
    <location>
        <begin position="1116"/>
        <end position="1126"/>
    </location>
</feature>
<accession>A0A9P8CE83</accession>
<keyword evidence="7 9" id="KW-0539">Nucleus</keyword>
<dbReference type="GO" id="GO:0016592">
    <property type="term" value="C:mediator complex"/>
    <property type="evidence" value="ECO:0007669"/>
    <property type="project" value="UniProtKB-UniRule"/>
</dbReference>
<organism evidence="12 13">
    <name type="scientific">Calycina marina</name>
    <dbReference type="NCBI Taxonomy" id="1763456"/>
    <lineage>
        <taxon>Eukaryota</taxon>
        <taxon>Fungi</taxon>
        <taxon>Dikarya</taxon>
        <taxon>Ascomycota</taxon>
        <taxon>Pezizomycotina</taxon>
        <taxon>Leotiomycetes</taxon>
        <taxon>Helotiales</taxon>
        <taxon>Pezizellaceae</taxon>
        <taxon>Calycina</taxon>
    </lineage>
</organism>
<feature type="region of interest" description="Disordered" evidence="10">
    <location>
        <begin position="1033"/>
        <end position="1126"/>
    </location>
</feature>
<comment type="similarity">
    <text evidence="2 9">Belongs to the Mediator complex subunit 14 family.</text>
</comment>
<feature type="domain" description="Mediator complex subunit MED14 N-terminal" evidence="11">
    <location>
        <begin position="82"/>
        <end position="294"/>
    </location>
</feature>
<evidence type="ECO:0000256" key="3">
    <source>
        <dbReference type="ARBA" id="ARBA00019619"/>
    </source>
</evidence>
<evidence type="ECO:0000256" key="7">
    <source>
        <dbReference type="ARBA" id="ARBA00023242"/>
    </source>
</evidence>
<dbReference type="Proteomes" id="UP000887226">
    <property type="component" value="Unassembled WGS sequence"/>
</dbReference>